<dbReference type="InterPro" id="IPR006597">
    <property type="entry name" value="Sel1-like"/>
</dbReference>
<dbReference type="SMART" id="SM00671">
    <property type="entry name" value="SEL1"/>
    <property type="match status" value="4"/>
</dbReference>
<dbReference type="PANTHER" id="PTHR11102">
    <property type="entry name" value="SEL-1-LIKE PROTEIN"/>
    <property type="match status" value="1"/>
</dbReference>
<dbReference type="EMBL" id="MK072068">
    <property type="protein sequence ID" value="AYV77993.1"/>
    <property type="molecule type" value="Genomic_DNA"/>
</dbReference>
<evidence type="ECO:0000313" key="1">
    <source>
        <dbReference type="EMBL" id="AYV77993.1"/>
    </source>
</evidence>
<name>A0A3G4ZWL2_9VIRU</name>
<dbReference type="Gene3D" id="1.25.40.10">
    <property type="entry name" value="Tetratricopeptide repeat domain"/>
    <property type="match status" value="1"/>
</dbReference>
<dbReference type="InterPro" id="IPR050767">
    <property type="entry name" value="Sel1_AlgK"/>
</dbReference>
<reference evidence="1" key="1">
    <citation type="submission" date="2018-10" db="EMBL/GenBank/DDBJ databases">
        <title>Hidden diversity of soil giant viruses.</title>
        <authorList>
            <person name="Schulz F."/>
            <person name="Alteio L."/>
            <person name="Goudeau D."/>
            <person name="Ryan E.M."/>
            <person name="Malmstrom R.R."/>
            <person name="Blanchard J."/>
            <person name="Woyke T."/>
        </authorList>
    </citation>
    <scope>NUCLEOTIDE SEQUENCE</scope>
    <source>
        <strain evidence="1">EDV1</strain>
    </source>
</reference>
<dbReference type="Pfam" id="PF08238">
    <property type="entry name" value="Sel1"/>
    <property type="match status" value="3"/>
</dbReference>
<dbReference type="PANTHER" id="PTHR11102:SF160">
    <property type="entry name" value="ERAD-ASSOCIATED E3 UBIQUITIN-PROTEIN LIGASE COMPONENT HRD3"/>
    <property type="match status" value="1"/>
</dbReference>
<organism evidence="1">
    <name type="scientific">Edafosvirus sp</name>
    <dbReference type="NCBI Taxonomy" id="2487765"/>
    <lineage>
        <taxon>Viruses</taxon>
        <taxon>Varidnaviria</taxon>
        <taxon>Bamfordvirae</taxon>
        <taxon>Nucleocytoviricota</taxon>
        <taxon>Megaviricetes</taxon>
        <taxon>Imitervirales</taxon>
        <taxon>Mimiviridae</taxon>
        <taxon>Klosneuvirinae</taxon>
    </lineage>
</organism>
<accession>A0A3G4ZWL2</accession>
<dbReference type="SUPFAM" id="SSF81901">
    <property type="entry name" value="HCP-like"/>
    <property type="match status" value="1"/>
</dbReference>
<protein>
    <submittedName>
        <fullName evidence="1">Uncharacterized protein</fullName>
    </submittedName>
</protein>
<gene>
    <name evidence="1" type="ORF">Edafosvirus3_71</name>
</gene>
<proteinExistence type="predicted"/>
<dbReference type="InterPro" id="IPR011990">
    <property type="entry name" value="TPR-like_helical_dom_sf"/>
</dbReference>
<sequence length="293" mass="34274">MTYVMENICNFNNLFNKCVAKEEFDKNFNLILTTINTMNKVEKNLVVDWLYTKIEYPFVKNILNYIFEADLFNGTNELDFVKAFSYYENESKLNDPKVLYILALIYYRGYGVKQDIKKAIELFNRLSENVSSYNFLGMIYADGNTKFCDYKKAMTMYKKHADYGFSSSMKNIAYLYHDGKGVPRDLNIALEWYKKSHEHGNSHGHWNLAMIYKDMGNFIKALHHFILALSTYTNKKDIDDCKSHIEIILKQHTDDVLKLLTMLATENEEFKKEKPKINILEEGKCETHPPGGL</sequence>